<dbReference type="Gene3D" id="3.30.70.1320">
    <property type="entry name" value="Multidrug efflux transporter AcrB pore domain like"/>
    <property type="match status" value="1"/>
</dbReference>
<accession>A0A238J351</accession>
<feature type="transmembrane region" description="Helical" evidence="1">
    <location>
        <begin position="1002"/>
        <end position="1024"/>
    </location>
</feature>
<dbReference type="RefSeq" id="WP_093974967.1">
    <property type="nucleotide sequence ID" value="NZ_FXXQ01000010.1"/>
</dbReference>
<evidence type="ECO:0000256" key="1">
    <source>
        <dbReference type="SAM" id="Phobius"/>
    </source>
</evidence>
<feature type="transmembrane region" description="Helical" evidence="1">
    <location>
        <begin position="462"/>
        <end position="487"/>
    </location>
</feature>
<dbReference type="InterPro" id="IPR001036">
    <property type="entry name" value="Acrflvin-R"/>
</dbReference>
<dbReference type="PANTHER" id="PTHR32063:SF0">
    <property type="entry name" value="SWARMING MOTILITY PROTEIN SWRC"/>
    <property type="match status" value="1"/>
</dbReference>
<feature type="transmembrane region" description="Helical" evidence="1">
    <location>
        <begin position="854"/>
        <end position="874"/>
    </location>
</feature>
<feature type="transmembrane region" description="Helical" evidence="1">
    <location>
        <begin position="428"/>
        <end position="450"/>
    </location>
</feature>
<dbReference type="EMBL" id="FXXQ01000010">
    <property type="protein sequence ID" value="SMX24763.1"/>
    <property type="molecule type" value="Genomic_DNA"/>
</dbReference>
<feature type="transmembrane region" description="Helical" evidence="1">
    <location>
        <begin position="332"/>
        <end position="351"/>
    </location>
</feature>
<feature type="transmembrane region" description="Helical" evidence="1">
    <location>
        <begin position="907"/>
        <end position="930"/>
    </location>
</feature>
<dbReference type="Gene3D" id="1.20.1640.10">
    <property type="entry name" value="Multidrug efflux transporter AcrB transmembrane domain"/>
    <property type="match status" value="2"/>
</dbReference>
<proteinExistence type="predicted"/>
<reference evidence="2 3" key="1">
    <citation type="submission" date="2017-05" db="EMBL/GenBank/DDBJ databases">
        <authorList>
            <person name="Song R."/>
            <person name="Chenine A.L."/>
            <person name="Ruprecht R.M."/>
        </authorList>
    </citation>
    <scope>NUCLEOTIDE SEQUENCE [LARGE SCALE GENOMIC DNA]</scope>
    <source>
        <strain evidence="2 3">CECT 8489</strain>
    </source>
</reference>
<feature type="transmembrane region" description="Helical" evidence="1">
    <location>
        <begin position="959"/>
        <end position="982"/>
    </location>
</feature>
<dbReference type="OrthoDB" id="9798415at2"/>
<organism evidence="2 3">
    <name type="scientific">Boseongicola aestuarii</name>
    <dbReference type="NCBI Taxonomy" id="1470561"/>
    <lineage>
        <taxon>Bacteria</taxon>
        <taxon>Pseudomonadati</taxon>
        <taxon>Pseudomonadota</taxon>
        <taxon>Alphaproteobacteria</taxon>
        <taxon>Rhodobacterales</taxon>
        <taxon>Paracoccaceae</taxon>
        <taxon>Boseongicola</taxon>
    </lineage>
</organism>
<dbReference type="Pfam" id="PF00873">
    <property type="entry name" value="ACR_tran"/>
    <property type="match status" value="1"/>
</dbReference>
<feature type="transmembrane region" description="Helical" evidence="1">
    <location>
        <begin position="532"/>
        <end position="550"/>
    </location>
</feature>
<feature type="transmembrane region" description="Helical" evidence="1">
    <location>
        <begin position="879"/>
        <end position="901"/>
    </location>
</feature>
<evidence type="ECO:0000313" key="3">
    <source>
        <dbReference type="Proteomes" id="UP000201838"/>
    </source>
</evidence>
<feature type="transmembrane region" description="Helical" evidence="1">
    <location>
        <begin position="358"/>
        <end position="377"/>
    </location>
</feature>
<dbReference type="PANTHER" id="PTHR32063">
    <property type="match status" value="1"/>
</dbReference>
<dbReference type="SUPFAM" id="SSF82714">
    <property type="entry name" value="Multidrug efflux transporter AcrB TolC docking domain, DN and DC subdomains"/>
    <property type="match status" value="2"/>
</dbReference>
<dbReference type="InterPro" id="IPR027463">
    <property type="entry name" value="AcrB_DN_DC_subdom"/>
</dbReference>
<dbReference type="Proteomes" id="UP000201838">
    <property type="component" value="Unassembled WGS sequence"/>
</dbReference>
<protein>
    <submittedName>
        <fullName evidence="2">Multidrug resistance protein MdtC</fullName>
    </submittedName>
</protein>
<dbReference type="Gene3D" id="3.30.70.1440">
    <property type="entry name" value="Multidrug efflux transporter AcrB pore domain"/>
    <property type="match status" value="1"/>
</dbReference>
<dbReference type="Gene3D" id="3.30.2090.10">
    <property type="entry name" value="Multidrug efflux transporter AcrB TolC docking domain, DN and DC subdomains"/>
    <property type="match status" value="2"/>
</dbReference>
<sequence>MNSIIDAAFSRSRVVVMALVMVLTVGAYAYVSIPKEANPEVPLPLFYVSTGLDGISPTDAERLLLEPMETEFASIAGLDSMKSDASEGFASIQLEFAPGGDNDEALDKVREAADRAQSDLPDDARDITITEINTALFPIITAILSGPVPERTLNNLADRLQEEVEGLPGVLEVDIGGQRFEFLEVLIDPTVFQTYNLSFDELIGQIQRNNRLIAAGAIETEAGRIVLKVPGLIEDLQDVLAMPVKVRGNAVVTFGDAATVRRTFEDPNSFARINGQPALALEVTKRSGANIIETVAEVKVLIEEIRADWPDTIEITYLQDQSKQVKDLLSDLEANVIAAVILVMVVIVLALGLRSAILVGLAIPGAFLAGVIALWSMGYTMNIVVLFSLILVVGMLVDGAIVTTELADRKLQEGAPAREAYAFAAKRMSWPIIASTATTLSVFFPLLFWSGMVGEFMKFLPITVILTLFASLFMALIFIPVVGGLIGKRQPQSAKAKAALHAAEVGDPRDMTGFTGAYVGVLEWAILRPATTLLLAFALLLGGFGLYGQFGKGVAFFPSVEPDFMQVQVRARDNLSIFERDALVRAVEERLLPYEEIASIYARSMLSAGQGDEETIGTLQLELTPWDTRRTAAEIGVDIRQSVADIAGVDVQVQTESGGPSAGKPVNLQITARNPDAQTEAVLMVREIMDRIGGFTDVTDTRPVPGVEVSILVDRAEAARFGADVSLLGQAVQLLTQGITVADYRPDDVDGSQDIRVRFPREERSLAELGSLRVPTSEGLVPIANFVTFAPSERTGVIRRIDEKRVNTIEANVAPGVLVNDQVIALTVALNGAELPSGVEFSFAGEAEDQQESMVFLVGAFITAVFLMFVILVLQFNSFFQALVVMSAIIFSIAGVLLGLLVTGRPFGIVMGGIGVIALAGIVVNNNIVLIDTYNDLKRSGQSPLEAALRTGAQRLRPVILTSVTTALGLMPMVIGVNLNFFTREVVYGAPSTQWWTELSSAIAGGLVIATILTLVVTPAMLMLGERMRHKARKSIQPAEQNRPA</sequence>
<gene>
    <name evidence="2" type="primary">mdtC_2</name>
    <name evidence="2" type="ORF">BOA8489_02891</name>
</gene>
<dbReference type="Gene3D" id="3.30.70.1430">
    <property type="entry name" value="Multidrug efflux transporter AcrB pore domain"/>
    <property type="match status" value="2"/>
</dbReference>
<dbReference type="SUPFAM" id="SSF82693">
    <property type="entry name" value="Multidrug efflux transporter AcrB pore domain, PN1, PN2, PC1 and PC2 subdomains"/>
    <property type="match status" value="2"/>
</dbReference>
<keyword evidence="1" id="KW-0472">Membrane</keyword>
<keyword evidence="1" id="KW-0812">Transmembrane</keyword>
<dbReference type="PRINTS" id="PR00702">
    <property type="entry name" value="ACRIFLAVINRP"/>
</dbReference>
<dbReference type="SUPFAM" id="SSF82866">
    <property type="entry name" value="Multidrug efflux transporter AcrB transmembrane domain"/>
    <property type="match status" value="2"/>
</dbReference>
<dbReference type="AlphaFoldDB" id="A0A238J351"/>
<dbReference type="GO" id="GO:0042910">
    <property type="term" value="F:xenobiotic transmembrane transporter activity"/>
    <property type="evidence" value="ECO:0007669"/>
    <property type="project" value="TreeGrafter"/>
</dbReference>
<dbReference type="GO" id="GO:0005886">
    <property type="term" value="C:plasma membrane"/>
    <property type="evidence" value="ECO:0007669"/>
    <property type="project" value="TreeGrafter"/>
</dbReference>
<keyword evidence="3" id="KW-1185">Reference proteome</keyword>
<keyword evidence="1" id="KW-1133">Transmembrane helix</keyword>
<evidence type="ECO:0000313" key="2">
    <source>
        <dbReference type="EMBL" id="SMX24763.1"/>
    </source>
</evidence>
<name>A0A238J351_9RHOB</name>
<feature type="transmembrane region" description="Helical" evidence="1">
    <location>
        <begin position="383"/>
        <end position="407"/>
    </location>
</feature>